<feature type="compositionally biased region" description="Polar residues" evidence="1">
    <location>
        <begin position="200"/>
        <end position="212"/>
    </location>
</feature>
<reference evidence="2 3" key="1">
    <citation type="journal article" date="2020" name="Genomics">
        <title>Complete, high-quality genomes from long-read metagenomic sequencing of two wolf lichen thalli reveals enigmatic genome architecture.</title>
        <authorList>
            <person name="McKenzie S.K."/>
            <person name="Walston R.F."/>
            <person name="Allen J.L."/>
        </authorList>
    </citation>
    <scope>NUCLEOTIDE SEQUENCE [LARGE SCALE GENOMIC DNA]</scope>
    <source>
        <strain evidence="2">WasteWater1</strain>
    </source>
</reference>
<feature type="compositionally biased region" description="Basic and acidic residues" evidence="1">
    <location>
        <begin position="310"/>
        <end position="328"/>
    </location>
</feature>
<evidence type="ECO:0000313" key="2">
    <source>
        <dbReference type="EMBL" id="KAF6223369.1"/>
    </source>
</evidence>
<dbReference type="AlphaFoldDB" id="A0A8H6FD06"/>
<comment type="caution">
    <text evidence="2">The sequence shown here is derived from an EMBL/GenBank/DDBJ whole genome shotgun (WGS) entry which is preliminary data.</text>
</comment>
<feature type="compositionally biased region" description="Polar residues" evidence="1">
    <location>
        <begin position="140"/>
        <end position="151"/>
    </location>
</feature>
<feature type="compositionally biased region" description="Polar residues" evidence="1">
    <location>
        <begin position="290"/>
        <end position="304"/>
    </location>
</feature>
<feature type="compositionally biased region" description="Polar residues" evidence="1">
    <location>
        <begin position="122"/>
        <end position="133"/>
    </location>
</feature>
<evidence type="ECO:0000256" key="1">
    <source>
        <dbReference type="SAM" id="MobiDB-lite"/>
    </source>
</evidence>
<dbReference type="GeneID" id="59328630"/>
<accession>A0A8H6FD06</accession>
<dbReference type="InterPro" id="IPR028322">
    <property type="entry name" value="PNRC-like_rgn"/>
</dbReference>
<feature type="compositionally biased region" description="Polar residues" evidence="1">
    <location>
        <begin position="93"/>
        <end position="105"/>
    </location>
</feature>
<protein>
    <recommendedName>
        <fullName evidence="4">Proteophosphoglycan 5</fullName>
    </recommendedName>
</protein>
<dbReference type="RefSeq" id="XP_037152586.1">
    <property type="nucleotide sequence ID" value="XM_037291151.1"/>
</dbReference>
<feature type="compositionally biased region" description="Polar residues" evidence="1">
    <location>
        <begin position="23"/>
        <end position="38"/>
    </location>
</feature>
<feature type="compositionally biased region" description="Polar residues" evidence="1">
    <location>
        <begin position="416"/>
        <end position="451"/>
    </location>
</feature>
<feature type="compositionally biased region" description="Polar residues" evidence="1">
    <location>
        <begin position="389"/>
        <end position="401"/>
    </location>
</feature>
<dbReference type="EMBL" id="JACCJB010000010">
    <property type="protein sequence ID" value="KAF6223369.1"/>
    <property type="molecule type" value="Genomic_DNA"/>
</dbReference>
<feature type="compositionally biased region" description="Low complexity" evidence="1">
    <location>
        <begin position="345"/>
        <end position="357"/>
    </location>
</feature>
<dbReference type="Pfam" id="PF15365">
    <property type="entry name" value="PNRC"/>
    <property type="match status" value="1"/>
</dbReference>
<feature type="compositionally biased region" description="Basic and acidic residues" evidence="1">
    <location>
        <begin position="216"/>
        <end position="227"/>
    </location>
</feature>
<evidence type="ECO:0000313" key="3">
    <source>
        <dbReference type="Proteomes" id="UP000593566"/>
    </source>
</evidence>
<dbReference type="GO" id="GO:0016071">
    <property type="term" value="P:mRNA metabolic process"/>
    <property type="evidence" value="ECO:0007669"/>
    <property type="project" value="UniProtKB-ARBA"/>
</dbReference>
<feature type="compositionally biased region" description="Polar residues" evidence="1">
    <location>
        <begin position="247"/>
        <end position="260"/>
    </location>
</feature>
<feature type="region of interest" description="Disordered" evidence="1">
    <location>
        <begin position="1"/>
        <end position="487"/>
    </location>
</feature>
<gene>
    <name evidence="2" type="ORF">HO133_000211</name>
</gene>
<organism evidence="2 3">
    <name type="scientific">Letharia lupina</name>
    <dbReference type="NCBI Taxonomy" id="560253"/>
    <lineage>
        <taxon>Eukaryota</taxon>
        <taxon>Fungi</taxon>
        <taxon>Dikarya</taxon>
        <taxon>Ascomycota</taxon>
        <taxon>Pezizomycotina</taxon>
        <taxon>Lecanoromycetes</taxon>
        <taxon>OSLEUM clade</taxon>
        <taxon>Lecanoromycetidae</taxon>
        <taxon>Lecanorales</taxon>
        <taxon>Lecanorineae</taxon>
        <taxon>Parmeliaceae</taxon>
        <taxon>Letharia</taxon>
    </lineage>
</organism>
<name>A0A8H6FD06_9LECA</name>
<dbReference type="Proteomes" id="UP000593566">
    <property type="component" value="Unassembled WGS sequence"/>
</dbReference>
<evidence type="ECO:0008006" key="4">
    <source>
        <dbReference type="Google" id="ProtNLM"/>
    </source>
</evidence>
<keyword evidence="3" id="KW-1185">Reference proteome</keyword>
<feature type="compositionally biased region" description="Polar residues" evidence="1">
    <location>
        <begin position="1"/>
        <end position="13"/>
    </location>
</feature>
<feature type="compositionally biased region" description="Low complexity" evidence="1">
    <location>
        <begin position="452"/>
        <end position="470"/>
    </location>
</feature>
<proteinExistence type="predicted"/>
<sequence length="510" mass="54707">MPPQQAETSQKNSRGSRRPPRKSANSTTSHISSNQNDAGFSADPGCHVGPDQPTRILRRGDHDVTSDVSVVGNLELPNPTTPPRPRSMYDGFSNGQYQGNQSAPDMNQRRKKSRKSQGGGTTRASGVRSSDLNQAPIPASPQQPLTPSRPNETPVKAYAGPTFHASPAASSLPIPKFFSRSVPNVDKTSSLKSRMEQETVDTTSESDNSPFLENSHPTHDLRAREDSQDSPLDIFFQADRDAKTKAQVRSPTGSNSLRSESQNDVRHHSRQPTDSSLGGMFPLEMDGAASETSDSTNNNEQITPTPKAMSEADYRDDQRKAQTLELKKLLFPPKPQRPASSTPRSGTPSQGLSSPSPGTTPPGGSPGLVPDATSRDQQRHAALLALAQKQISGKGNHNVSAAQRPPSSKLWKEISVPSSPGVSELPTTPTQTRVQKTSTNINGHAQQQQNNSASPYSPFSSAFTPPAKSPGGFQSTPSRHSKDAKSIEEDLRRILKLDVLGGDSVTGVQS</sequence>